<sequence length="450" mass="53450">MNCQSILVYSEENDYKNTLAFSALKSYFIYEKNNIIKLTGLYDKIYGNTVFYYLVNDKNIKLMINSLCSFKNNKLCGVMCHVFIILKEHQENNISFFKIDTNAVMKKIEKYIQYFSILDVLNTNISKIINFLSVFNSINCFNKNNIYTLIDDHKEKPLYLSRKMLNINIGLNSSITNTKLKQFKFFNNGIITKSNHHENILYCNEVFNLCNDRVNYLNWFNFYFDKIFILSLPRRTNKTLKELNRLGIWNYELFEGFDSKTDNSNCEWNTMLMENKNSKVDKRRLIRSQGSWAILKSMNNLLVYTLDKKYSKILVLQDDTIFHNNFLEEFYLKTHEINEWKLLYLGASQHTWNNIDIVHNYYHANGTTDGAFAIGIDKSVIKELISEIRKFIYPIDSGALWEIQNRYSEECFVMYENIIIADITSSDLREKRDLQYFSKLFKWNLNNFTI</sequence>
<dbReference type="Pfam" id="PF01755">
    <property type="entry name" value="Glyco_transf_25"/>
    <property type="match status" value="1"/>
</dbReference>
<dbReference type="EMBL" id="MN740310">
    <property type="protein sequence ID" value="QHT99526.1"/>
    <property type="molecule type" value="Genomic_DNA"/>
</dbReference>
<evidence type="ECO:0000313" key="2">
    <source>
        <dbReference type="EMBL" id="QHT99526.1"/>
    </source>
</evidence>
<proteinExistence type="predicted"/>
<evidence type="ECO:0000259" key="1">
    <source>
        <dbReference type="Pfam" id="PF01755"/>
    </source>
</evidence>
<accession>A0A6C0J4H6</accession>
<reference evidence="2" key="1">
    <citation type="journal article" date="2020" name="Nature">
        <title>Giant virus diversity and host interactions through global metagenomics.</title>
        <authorList>
            <person name="Schulz F."/>
            <person name="Roux S."/>
            <person name="Paez-Espino D."/>
            <person name="Jungbluth S."/>
            <person name="Walsh D.A."/>
            <person name="Denef V.J."/>
            <person name="McMahon K.D."/>
            <person name="Konstantinidis K.T."/>
            <person name="Eloe-Fadrosh E.A."/>
            <person name="Kyrpides N.C."/>
            <person name="Woyke T."/>
        </authorList>
    </citation>
    <scope>NUCLEOTIDE SEQUENCE</scope>
    <source>
        <strain evidence="2">GVMAG-M-3300025727-45</strain>
    </source>
</reference>
<feature type="domain" description="Glycosyl transferase family 25" evidence="1">
    <location>
        <begin position="225"/>
        <end position="356"/>
    </location>
</feature>
<dbReference type="AlphaFoldDB" id="A0A6C0J4H6"/>
<name>A0A6C0J4H6_9ZZZZ</name>
<organism evidence="2">
    <name type="scientific">viral metagenome</name>
    <dbReference type="NCBI Taxonomy" id="1070528"/>
    <lineage>
        <taxon>unclassified sequences</taxon>
        <taxon>metagenomes</taxon>
        <taxon>organismal metagenomes</taxon>
    </lineage>
</organism>
<dbReference type="InterPro" id="IPR002654">
    <property type="entry name" value="Glyco_trans_25"/>
</dbReference>
<protein>
    <recommendedName>
        <fullName evidence="1">Glycosyl transferase family 25 domain-containing protein</fullName>
    </recommendedName>
</protein>